<dbReference type="Proteomes" id="UP001153148">
    <property type="component" value="Unassembled WGS sequence"/>
</dbReference>
<sequence length="144" mass="16212">MYSGQFQSGNVDSETDPRLCCNMCIVTLCKYLTGSILTVTVLKKTAGIGYVPTQLALMRLVQIFLQQTSRCRDGEHPIQFISSSYLRPSLLLRPKYRGRKLDSGSPHDVTRRIAFKCASSRPPPSTHWLNNVVCRGWDTLVALY</sequence>
<gene>
    <name evidence="1" type="ORF">TPAB3V08_LOCUS14399</name>
</gene>
<comment type="caution">
    <text evidence="1">The sequence shown here is derived from an EMBL/GenBank/DDBJ whole genome shotgun (WGS) entry which is preliminary data.</text>
</comment>
<keyword evidence="2" id="KW-1185">Reference proteome</keyword>
<dbReference type="EMBL" id="CAJPIN010069295">
    <property type="protein sequence ID" value="CAG2067456.1"/>
    <property type="molecule type" value="Genomic_DNA"/>
</dbReference>
<evidence type="ECO:0000313" key="1">
    <source>
        <dbReference type="EMBL" id="CAG2067456.1"/>
    </source>
</evidence>
<name>A0ABN7PI49_TIMPD</name>
<reference evidence="1" key="1">
    <citation type="submission" date="2021-03" db="EMBL/GenBank/DDBJ databases">
        <authorList>
            <person name="Tran Van P."/>
        </authorList>
    </citation>
    <scope>NUCLEOTIDE SEQUENCE</scope>
</reference>
<organism evidence="1 2">
    <name type="scientific">Timema podura</name>
    <name type="common">Walking stick</name>
    <dbReference type="NCBI Taxonomy" id="61482"/>
    <lineage>
        <taxon>Eukaryota</taxon>
        <taxon>Metazoa</taxon>
        <taxon>Ecdysozoa</taxon>
        <taxon>Arthropoda</taxon>
        <taxon>Hexapoda</taxon>
        <taxon>Insecta</taxon>
        <taxon>Pterygota</taxon>
        <taxon>Neoptera</taxon>
        <taxon>Polyneoptera</taxon>
        <taxon>Phasmatodea</taxon>
        <taxon>Timematodea</taxon>
        <taxon>Timematoidea</taxon>
        <taxon>Timematidae</taxon>
        <taxon>Timema</taxon>
    </lineage>
</organism>
<evidence type="ECO:0000313" key="2">
    <source>
        <dbReference type="Proteomes" id="UP001153148"/>
    </source>
</evidence>
<protein>
    <submittedName>
        <fullName evidence="1">Uncharacterized protein</fullName>
    </submittedName>
</protein>
<proteinExistence type="predicted"/>
<accession>A0ABN7PI49</accession>